<gene>
    <name evidence="1" type="ORF">F511_09826</name>
</gene>
<evidence type="ECO:0000313" key="1">
    <source>
        <dbReference type="EMBL" id="KZV21953.1"/>
    </source>
</evidence>
<reference evidence="1 2" key="1">
    <citation type="journal article" date="2015" name="Proc. Natl. Acad. Sci. U.S.A.">
        <title>The resurrection genome of Boea hygrometrica: A blueprint for survival of dehydration.</title>
        <authorList>
            <person name="Xiao L."/>
            <person name="Yang G."/>
            <person name="Zhang L."/>
            <person name="Yang X."/>
            <person name="Zhao S."/>
            <person name="Ji Z."/>
            <person name="Zhou Q."/>
            <person name="Hu M."/>
            <person name="Wang Y."/>
            <person name="Chen M."/>
            <person name="Xu Y."/>
            <person name="Jin H."/>
            <person name="Xiao X."/>
            <person name="Hu G."/>
            <person name="Bao F."/>
            <person name="Hu Y."/>
            <person name="Wan P."/>
            <person name="Li L."/>
            <person name="Deng X."/>
            <person name="Kuang T."/>
            <person name="Xiang C."/>
            <person name="Zhu J.K."/>
            <person name="Oliver M.J."/>
            <person name="He Y."/>
        </authorList>
    </citation>
    <scope>NUCLEOTIDE SEQUENCE [LARGE SCALE GENOMIC DNA]</scope>
    <source>
        <strain evidence="2">cv. XS01</strain>
    </source>
</reference>
<evidence type="ECO:0000313" key="2">
    <source>
        <dbReference type="Proteomes" id="UP000250235"/>
    </source>
</evidence>
<dbReference type="EMBL" id="KV014637">
    <property type="protein sequence ID" value="KZV21953.1"/>
    <property type="molecule type" value="Genomic_DNA"/>
</dbReference>
<dbReference type="AlphaFoldDB" id="A0A2Z7AJR8"/>
<protein>
    <submittedName>
        <fullName evidence="1">Protein MADS AFFECTING FLOWERING 5</fullName>
    </submittedName>
</protein>
<organism evidence="1 2">
    <name type="scientific">Dorcoceras hygrometricum</name>
    <dbReference type="NCBI Taxonomy" id="472368"/>
    <lineage>
        <taxon>Eukaryota</taxon>
        <taxon>Viridiplantae</taxon>
        <taxon>Streptophyta</taxon>
        <taxon>Embryophyta</taxon>
        <taxon>Tracheophyta</taxon>
        <taxon>Spermatophyta</taxon>
        <taxon>Magnoliopsida</taxon>
        <taxon>eudicotyledons</taxon>
        <taxon>Gunneridae</taxon>
        <taxon>Pentapetalae</taxon>
        <taxon>asterids</taxon>
        <taxon>lamiids</taxon>
        <taxon>Lamiales</taxon>
        <taxon>Gesneriaceae</taxon>
        <taxon>Didymocarpoideae</taxon>
        <taxon>Trichosporeae</taxon>
        <taxon>Loxocarpinae</taxon>
        <taxon>Dorcoceras</taxon>
    </lineage>
</organism>
<name>A0A2Z7AJR8_9LAMI</name>
<dbReference type="Proteomes" id="UP000250235">
    <property type="component" value="Unassembled WGS sequence"/>
</dbReference>
<proteinExistence type="predicted"/>
<keyword evidence="2" id="KW-1185">Reference proteome</keyword>
<accession>A0A2Z7AJR8</accession>
<sequence length="238" mass="25870">MARFMVVLRWARDGLLMLGRWLEQGGRAKLHARLRVVCGVSSPLPSLRACIVANISGLGWSQWNRMDLGDGLANGAPAMVVGAWRDTASRGPTTIVAPESQFRTCPSDHGKASSNIAHDPIGITDSACKNQLVVVSVQYGPFNPYIPIRSTTNGKSRVAIDPIAMHTSWRSNSDITSELIAVKELPPIVQYYFEEASEAPESFDALVMIEHQVPSPTEIHSGILPLNLNLSLICTIQA</sequence>